<evidence type="ECO:0000256" key="1">
    <source>
        <dbReference type="ARBA" id="ARBA00022670"/>
    </source>
</evidence>
<sequence length="2147" mass="232428">MRPSWALFGALPINVFGALPTNETYRGVAEETKQEWRVPKYGAQPGPDYMVDNTNNYYGVAPDKGRLRITSPGSKSGPVWAESGSFEGFMADSLVAAPDIPVAVVNHTFIDVEGNATVVELESELFRLADNGWWLPELSGLGKQPIVGGDYKFFRNVKTYGATGGGEEDDAEAINAAIEDGNRCGRECGNTFAQGAIIYFPPGVYKICTPIIQLYFTQFFGNPHDMPVIKGCDKFKGIALIDTDPYIENGNGANWYINQNQFFRGIRHMRFDLTEMPKATNDQDQDLVPTGIHWQVSQACSLQNLIFEMPEATDDEEPTHVGIFMENGSGGFVSDLVFKGGNIGWRAGSQQYTAINLKFENCLTAVQMIWDWGFNWQRVQIDGAAIGFNISGVGGVDGQGVGSVSIIDSTIRNVETAILTHSGTNSPNIVIDNLEMSGVGATVRDTNENVILGASGRVELWAIGKRYSGYEGTSTSGPVDAPPRPESLLDDDGRLFYRSKPQYEDFAVDQFRIATEHGCRNDGTGDNTNSINSFLRDAQAAGQVAYFPAGIYRVGGTVLIPTGSRVVGAYFSDIHNPRVVVQVGIRGDVGTMEITDMKFNVQGATAGAIVLEWNVKAVRKGAAAMWDSHVRVGGATGSDLDVDTCPKHEFNEACICAALLFHVTPQANGYFENVWIWLADHDNDMVVTDSPDKLVNQISIYAARGTLIESEGPSWFYGTGSEHTVLYQYQLYGAKDIYLGHIQTETPYYQPVPVAPLPFQDGREFPGDPSFESCTTIGCQEAWGLRIINSENVILHSAGLYSFFQEYYQDCLDTFDCQERLCEIKGSKGVAIFNMFTVATVEIGTGINGGAIMQEDGNQRGFTTEISVWIPLEGDDNVDVVYVGPEVWEDPAVTCPAPCVLVFPTSPLGSSTTISPPPYTTSVEYGHLDTTTIGGQVITTFITTITTITITVDPISTDGMPYSNVNITRGETSGALTVQPSLPIPPVPVPLPDGEGGTTTRTLQLPPWPDMTSGPPESWGNGPGETAGTVSGEFRTPFVTTVSVSAATVLTLSFPSVVTASPIRCPPQSEIVFATPRTTITTLCAESTTIDLRFTCPPTRVVTFLGPSTAVFTADCALATSFVHSPPSEGGEDLDVDAPAPTDPDRPPPVTEPLPTWTEYPTDQIETVEEDVEEDDEDDDGIGFLTPCNLWFFNICIIFPGIRIGGIRWILPPGIYPGPRPPPVRLPTPWILPPQPISWPPITVGRDGRVTYSRSGECETATASVCSTAITLSISTSGTTTRTITSTLSSCEEIRGCGVRDSDATTTTTTSPDSCPLPTQNAKREEPGYAKAEHTALMRRQAEPLPPPGCPDVAIIYPKDNENVGGIIRILDEAGFTVGSDTRQYRQIGSTQSQFTLYFWVSFLDADTKKALEDSGAVEYCYYPRQWNAGVGPWDPFEGFEDGSPGMASHHLPRDLPEDALKDTVLTRVNASRIAVEDDGMPTVLKARAPTTDANERVYHLAQVSLPPQTVWKQPGTGVRTGGRWNYRLDDVNVGDANQWVYVIGETGYWNAHPEHIGIGQDRLSTLYPPGPNYGVDPMALNPADLRFKHGSAVVAAINGNTLGLCKTCRVRTVPSGGAYAMNMPVNRRGDRLAERVLQQLTAIYDEIQANPTRKGRVVINMSWGIQVSQMPRPFFTTWIRMLRKLDEECNVVLVAAAGNDATGPGQAPDRYPQRFADPNDIFGHLPNLIVVGATDANNIVRASYSFEAPWITTFGPGTIMAPSISITPPYEYKHGTSFAAPQVAALVAYYRAMPSPWQADLMEPANVKKLIRLFHRRLAAVTANDANGNPIPVDPRDRRPLIWNGQVRDRSCLRTGDYNDLTWAGRNLCPTIDDLSSQPDNGQTVEPCGPGTGGNPTRRYVKRQAGGSCPLIPDPGPGSGSGGGNGQTVSFTSGPQPSPTCSAVGACGGTLCEGFWCNPRPTGVPPDYHDPKDPNSSGASASTRTISDPPEGTFEPSPPSSPPAPPSTTSTSTQPAPPPPPANPPSRSIGIVLQELSIPNPMGPWTWSRSWLVFSAASNGPGIDICFDRAHESVRDDGVTATDPGFPQDIEFDMDGRSCKYTGTRSSLGSMACDGVRNIRCQEEDYTDFCPPLNNPTMVLRVLCQW</sequence>
<feature type="compositionally biased region" description="Polar residues" evidence="4">
    <location>
        <begin position="1876"/>
        <end position="1885"/>
    </location>
</feature>
<dbReference type="GO" id="GO:0004650">
    <property type="term" value="F:polygalacturonase activity"/>
    <property type="evidence" value="ECO:0007669"/>
    <property type="project" value="InterPro"/>
</dbReference>
<dbReference type="InterPro" id="IPR024535">
    <property type="entry name" value="RHGA/B-epi-like_pectate_lyase"/>
</dbReference>
<reference evidence="8" key="1">
    <citation type="submission" date="2021-06" db="EMBL/GenBank/DDBJ databases">
        <title>Comparative genomics, transcriptomics and evolutionary studies reveal genomic signatures of adaptation to plant cell wall in hemibiotrophic fungi.</title>
        <authorList>
            <consortium name="DOE Joint Genome Institute"/>
            <person name="Baroncelli R."/>
            <person name="Diaz J.F."/>
            <person name="Benocci T."/>
            <person name="Peng M."/>
            <person name="Battaglia E."/>
            <person name="Haridas S."/>
            <person name="Andreopoulos W."/>
            <person name="Labutti K."/>
            <person name="Pangilinan J."/>
            <person name="Floch G.L."/>
            <person name="Makela M.R."/>
            <person name="Henrissat B."/>
            <person name="Grigoriev I.V."/>
            <person name="Crouch J.A."/>
            <person name="De Vries R.P."/>
            <person name="Sukno S.A."/>
            <person name="Thon M.R."/>
        </authorList>
    </citation>
    <scope>NUCLEOTIDE SEQUENCE</scope>
    <source>
        <strain evidence="8">MAFF235873</strain>
    </source>
</reference>
<dbReference type="CDD" id="cd23668">
    <property type="entry name" value="GH55_beta13glucanase-like"/>
    <property type="match status" value="1"/>
</dbReference>
<dbReference type="InterPro" id="IPR011050">
    <property type="entry name" value="Pectin_lyase_fold/virulence"/>
</dbReference>
<dbReference type="PANTHER" id="PTHR33928">
    <property type="entry name" value="POLYGALACTURONASE QRT3"/>
    <property type="match status" value="1"/>
</dbReference>
<dbReference type="PANTHER" id="PTHR33928:SF2">
    <property type="entry name" value="PECTATE LYASE SUPERFAMILY PROTEIN DOMAIN-CONTAINING PROTEIN-RELATED"/>
    <property type="match status" value="1"/>
</dbReference>
<feature type="region of interest" description="Disordered" evidence="4">
    <location>
        <begin position="1302"/>
        <end position="1327"/>
    </location>
</feature>
<dbReference type="Pfam" id="PF12708">
    <property type="entry name" value="Pect-lyase_RHGA_epim"/>
    <property type="match status" value="2"/>
</dbReference>
<feature type="compositionally biased region" description="Low complexity" evidence="4">
    <location>
        <begin position="1304"/>
        <end position="1319"/>
    </location>
</feature>
<feature type="compositionally biased region" description="Pro residues" evidence="4">
    <location>
        <begin position="2016"/>
        <end position="2025"/>
    </location>
</feature>
<feature type="compositionally biased region" description="Polar residues" evidence="4">
    <location>
        <begin position="1928"/>
        <end position="1942"/>
    </location>
</feature>
<dbReference type="GO" id="GO:0004252">
    <property type="term" value="F:serine-type endopeptidase activity"/>
    <property type="evidence" value="ECO:0007669"/>
    <property type="project" value="InterPro"/>
</dbReference>
<keyword evidence="8" id="KW-0456">Lyase</keyword>
<evidence type="ECO:0000259" key="7">
    <source>
        <dbReference type="Pfam" id="PF12708"/>
    </source>
</evidence>
<feature type="domain" description="Rhamnogalacturonase A/B/Epimerase-like pectate lyase" evidence="7">
    <location>
        <begin position="154"/>
        <end position="388"/>
    </location>
</feature>
<evidence type="ECO:0000313" key="8">
    <source>
        <dbReference type="EMBL" id="KAK2030564.1"/>
    </source>
</evidence>
<evidence type="ECO:0000256" key="3">
    <source>
        <dbReference type="ARBA" id="ARBA00022825"/>
    </source>
</evidence>
<dbReference type="Gene3D" id="3.40.50.200">
    <property type="entry name" value="Peptidase S8/S53 domain"/>
    <property type="match status" value="1"/>
</dbReference>
<feature type="region of interest" description="Disordered" evidence="4">
    <location>
        <begin position="1876"/>
        <end position="1943"/>
    </location>
</feature>
<feature type="signal peptide" evidence="5">
    <location>
        <begin position="1"/>
        <end position="17"/>
    </location>
</feature>
<keyword evidence="5" id="KW-0732">Signal</keyword>
<dbReference type="SUPFAM" id="SSF52743">
    <property type="entry name" value="Subtilisin-like"/>
    <property type="match status" value="1"/>
</dbReference>
<proteinExistence type="predicted"/>
<organism evidence="8 9">
    <name type="scientific">Colletotrichum zoysiae</name>
    <dbReference type="NCBI Taxonomy" id="1216348"/>
    <lineage>
        <taxon>Eukaryota</taxon>
        <taxon>Fungi</taxon>
        <taxon>Dikarya</taxon>
        <taxon>Ascomycota</taxon>
        <taxon>Pezizomycotina</taxon>
        <taxon>Sordariomycetes</taxon>
        <taxon>Hypocreomycetidae</taxon>
        <taxon>Glomerellales</taxon>
        <taxon>Glomerellaceae</taxon>
        <taxon>Colletotrichum</taxon>
        <taxon>Colletotrichum graminicola species complex</taxon>
    </lineage>
</organism>
<gene>
    <name evidence="8" type="ORF">LX32DRAFT_727258</name>
</gene>
<dbReference type="GO" id="GO:0006508">
    <property type="term" value="P:proteolysis"/>
    <property type="evidence" value="ECO:0007669"/>
    <property type="project" value="UniProtKB-KW"/>
</dbReference>
<dbReference type="InterPro" id="IPR012334">
    <property type="entry name" value="Pectin_lyas_fold"/>
</dbReference>
<feature type="compositionally biased region" description="Polar residues" evidence="4">
    <location>
        <begin position="1975"/>
        <end position="1987"/>
    </location>
</feature>
<dbReference type="GO" id="GO:0016829">
    <property type="term" value="F:lyase activity"/>
    <property type="evidence" value="ECO:0007669"/>
    <property type="project" value="UniProtKB-KW"/>
</dbReference>
<keyword evidence="1" id="KW-0645">Protease</keyword>
<evidence type="ECO:0000313" key="9">
    <source>
        <dbReference type="Proteomes" id="UP001232148"/>
    </source>
</evidence>
<dbReference type="Gene3D" id="2.160.20.10">
    <property type="entry name" value="Single-stranded right-handed beta-helix, Pectin lyase-like"/>
    <property type="match status" value="2"/>
</dbReference>
<feature type="region of interest" description="Disordered" evidence="4">
    <location>
        <begin position="1967"/>
        <end position="2029"/>
    </location>
</feature>
<dbReference type="CDD" id="cd00306">
    <property type="entry name" value="Peptidases_S8_S53"/>
    <property type="match status" value="1"/>
</dbReference>
<dbReference type="Proteomes" id="UP001232148">
    <property type="component" value="Unassembled WGS sequence"/>
</dbReference>
<evidence type="ECO:0000256" key="5">
    <source>
        <dbReference type="SAM" id="SignalP"/>
    </source>
</evidence>
<dbReference type="InterPro" id="IPR023828">
    <property type="entry name" value="Peptidase_S8_Ser-AS"/>
</dbReference>
<evidence type="ECO:0000259" key="6">
    <source>
        <dbReference type="Pfam" id="PF00082"/>
    </source>
</evidence>
<keyword evidence="3" id="KW-0720">Serine protease</keyword>
<dbReference type="InterPro" id="IPR039279">
    <property type="entry name" value="QRT3-like"/>
</dbReference>
<keyword evidence="9" id="KW-1185">Reference proteome</keyword>
<evidence type="ECO:0000256" key="4">
    <source>
        <dbReference type="SAM" id="MobiDB-lite"/>
    </source>
</evidence>
<evidence type="ECO:0000256" key="2">
    <source>
        <dbReference type="ARBA" id="ARBA00022801"/>
    </source>
</evidence>
<accession>A0AAD9HMA9</accession>
<feature type="domain" description="Peptidase S8/S53" evidence="6">
    <location>
        <begin position="1588"/>
        <end position="1812"/>
    </location>
</feature>
<dbReference type="Pfam" id="PF00082">
    <property type="entry name" value="Peptidase_S8"/>
    <property type="match status" value="1"/>
</dbReference>
<comment type="caution">
    <text evidence="8">The sequence shown here is derived from an EMBL/GenBank/DDBJ whole genome shotgun (WGS) entry which is preliminary data.</text>
</comment>
<feature type="compositionally biased region" description="Pro residues" evidence="4">
    <location>
        <begin position="1997"/>
        <end position="2007"/>
    </location>
</feature>
<name>A0AAD9HMA9_9PEZI</name>
<protein>
    <submittedName>
        <fullName evidence="8">Pectin lyase-like protein</fullName>
    </submittedName>
</protein>
<dbReference type="InterPro" id="IPR036852">
    <property type="entry name" value="Peptidase_S8/S53_dom_sf"/>
</dbReference>
<dbReference type="SUPFAM" id="SSF51126">
    <property type="entry name" value="Pectin lyase-like"/>
    <property type="match status" value="2"/>
</dbReference>
<feature type="domain" description="Rhamnogalacturonase A/B/Epimerase-like pectate lyase" evidence="7">
    <location>
        <begin position="513"/>
        <end position="569"/>
    </location>
</feature>
<dbReference type="EMBL" id="MU842850">
    <property type="protein sequence ID" value="KAK2030564.1"/>
    <property type="molecule type" value="Genomic_DNA"/>
</dbReference>
<keyword evidence="2" id="KW-0378">Hydrolase</keyword>
<dbReference type="InterPro" id="IPR000209">
    <property type="entry name" value="Peptidase_S8/S53_dom"/>
</dbReference>
<feature type="region of interest" description="Disordered" evidence="4">
    <location>
        <begin position="1127"/>
        <end position="1160"/>
    </location>
</feature>
<feature type="compositionally biased region" description="Gly residues" evidence="4">
    <location>
        <begin position="1918"/>
        <end position="1927"/>
    </location>
</feature>
<dbReference type="PROSITE" id="PS00138">
    <property type="entry name" value="SUBTILASE_SER"/>
    <property type="match status" value="1"/>
</dbReference>
<feature type="chain" id="PRO_5042031629" evidence="5">
    <location>
        <begin position="18"/>
        <end position="2147"/>
    </location>
</feature>